<comment type="caution">
    <text evidence="2">The sequence shown here is derived from an EMBL/GenBank/DDBJ whole genome shotgun (WGS) entry which is preliminary data.</text>
</comment>
<dbReference type="InterPro" id="IPR015947">
    <property type="entry name" value="PUA-like_sf"/>
</dbReference>
<dbReference type="EMBL" id="VNHX01000004">
    <property type="protein sequence ID" value="TYP96808.1"/>
    <property type="molecule type" value="Genomic_DNA"/>
</dbReference>
<evidence type="ECO:0000259" key="1">
    <source>
        <dbReference type="Pfam" id="PF04266"/>
    </source>
</evidence>
<sequence>MLINKIEIYWREFQKEYPTYQQVAVPPYYYFCDNKKDADECAELVRRGIKQATTHSLSGLQINEEKLPTIGDLAIVTDWDGAPKAVIKTIKWSL</sequence>
<protein>
    <submittedName>
        <fullName evidence="2">ASCH domain-containing protein</fullName>
    </submittedName>
</protein>
<proteinExistence type="predicted"/>
<organism evidence="2 3">
    <name type="scientific">Sphingobacterium allocomposti</name>
    <dbReference type="NCBI Taxonomy" id="415956"/>
    <lineage>
        <taxon>Bacteria</taxon>
        <taxon>Pseudomonadati</taxon>
        <taxon>Bacteroidota</taxon>
        <taxon>Sphingobacteriia</taxon>
        <taxon>Sphingobacteriales</taxon>
        <taxon>Sphingobacteriaceae</taxon>
        <taxon>Sphingobacterium</taxon>
    </lineage>
</organism>
<dbReference type="InterPro" id="IPR007374">
    <property type="entry name" value="ASCH_domain"/>
</dbReference>
<dbReference type="SUPFAM" id="SSF88697">
    <property type="entry name" value="PUA domain-like"/>
    <property type="match status" value="1"/>
</dbReference>
<evidence type="ECO:0000313" key="3">
    <source>
        <dbReference type="Proteomes" id="UP000325105"/>
    </source>
</evidence>
<accession>A0A5S5DN47</accession>
<dbReference type="Proteomes" id="UP000325105">
    <property type="component" value="Unassembled WGS sequence"/>
</dbReference>
<evidence type="ECO:0000313" key="2">
    <source>
        <dbReference type="EMBL" id="TYP96808.1"/>
    </source>
</evidence>
<dbReference type="AlphaFoldDB" id="A0A5S5DN47"/>
<dbReference type="Pfam" id="PF04266">
    <property type="entry name" value="ASCH"/>
    <property type="match status" value="1"/>
</dbReference>
<feature type="domain" description="ASCH" evidence="1">
    <location>
        <begin position="39"/>
        <end position="91"/>
    </location>
</feature>
<gene>
    <name evidence="2" type="ORF">BC792_10429</name>
</gene>
<dbReference type="Gene3D" id="3.10.400.10">
    <property type="entry name" value="Sulfate adenylyltransferase"/>
    <property type="match status" value="1"/>
</dbReference>
<keyword evidence="3" id="KW-1185">Reference proteome</keyword>
<reference evidence="2 3" key="1">
    <citation type="submission" date="2019-07" db="EMBL/GenBank/DDBJ databases">
        <title>Genomic Encyclopedia of Archaeal and Bacterial Type Strains, Phase II (KMG-II): from individual species to whole genera.</title>
        <authorList>
            <person name="Goeker M."/>
        </authorList>
    </citation>
    <scope>NUCLEOTIDE SEQUENCE [LARGE SCALE GENOMIC DNA]</scope>
    <source>
        <strain evidence="2 3">DSM 18850</strain>
    </source>
</reference>
<name>A0A5S5DN47_9SPHI</name>